<dbReference type="Pfam" id="PF08279">
    <property type="entry name" value="HTH_11"/>
    <property type="match status" value="1"/>
</dbReference>
<dbReference type="Gene3D" id="3.40.930.10">
    <property type="entry name" value="Mannitol-specific EII, Chain A"/>
    <property type="match status" value="1"/>
</dbReference>
<dbReference type="InterPro" id="IPR036095">
    <property type="entry name" value="PTS_EIIB-like_sf"/>
</dbReference>
<evidence type="ECO:0000313" key="11">
    <source>
        <dbReference type="Proteomes" id="UP000028123"/>
    </source>
</evidence>
<dbReference type="PANTHER" id="PTHR30185">
    <property type="entry name" value="CRYPTIC BETA-GLUCOSIDE BGL OPERON ANTITERMINATOR"/>
    <property type="match status" value="1"/>
</dbReference>
<dbReference type="GO" id="GO:0008982">
    <property type="term" value="F:protein-N(PI)-phosphohistidine-sugar phosphotransferase activity"/>
    <property type="evidence" value="ECO:0007669"/>
    <property type="project" value="InterPro"/>
</dbReference>
<feature type="domain" description="PRD" evidence="9">
    <location>
        <begin position="299"/>
        <end position="406"/>
    </location>
</feature>
<gene>
    <name evidence="10" type="ORF">ET33_32735</name>
</gene>
<dbReference type="InterPro" id="IPR036634">
    <property type="entry name" value="PRD_sf"/>
</dbReference>
<dbReference type="InterPro" id="IPR011608">
    <property type="entry name" value="PRD"/>
</dbReference>
<feature type="domain" description="PTS EIIB type-2" evidence="8">
    <location>
        <begin position="409"/>
        <end position="499"/>
    </location>
</feature>
<keyword evidence="2" id="KW-0677">Repeat</keyword>
<dbReference type="Gene3D" id="1.10.10.10">
    <property type="entry name" value="Winged helix-like DNA-binding domain superfamily/Winged helix DNA-binding domain"/>
    <property type="match status" value="1"/>
</dbReference>
<evidence type="ECO:0000259" key="7">
    <source>
        <dbReference type="PROSITE" id="PS51094"/>
    </source>
</evidence>
<evidence type="ECO:0000259" key="6">
    <source>
        <dbReference type="PROSITE" id="PS51000"/>
    </source>
</evidence>
<comment type="caution">
    <text evidence="10">The sequence shown here is derived from an EMBL/GenBank/DDBJ whole genome shotgun (WGS) entry which is preliminary data.</text>
</comment>
<dbReference type="PROSITE" id="PS51094">
    <property type="entry name" value="PTS_EIIA_TYPE_2"/>
    <property type="match status" value="1"/>
</dbReference>
<dbReference type="CDD" id="cd00211">
    <property type="entry name" value="PTS_IIA_fru"/>
    <property type="match status" value="1"/>
</dbReference>
<dbReference type="PROSITE" id="PS51000">
    <property type="entry name" value="HTH_DEOR_2"/>
    <property type="match status" value="1"/>
</dbReference>
<dbReference type="PANTHER" id="PTHR30185:SF18">
    <property type="entry name" value="TRANSCRIPTIONAL REGULATOR MTLR"/>
    <property type="match status" value="1"/>
</dbReference>
<evidence type="ECO:0000256" key="5">
    <source>
        <dbReference type="ARBA" id="ARBA00023163"/>
    </source>
</evidence>
<dbReference type="Proteomes" id="UP000028123">
    <property type="component" value="Unassembled WGS sequence"/>
</dbReference>
<dbReference type="Gene3D" id="1.10.1790.10">
    <property type="entry name" value="PRD domain"/>
    <property type="match status" value="2"/>
</dbReference>
<keyword evidence="3" id="KW-0805">Transcription regulation</keyword>
<feature type="domain" description="PRD" evidence="9">
    <location>
        <begin position="192"/>
        <end position="298"/>
    </location>
</feature>
<dbReference type="InterPro" id="IPR013196">
    <property type="entry name" value="HTH_11"/>
</dbReference>
<evidence type="ECO:0000259" key="8">
    <source>
        <dbReference type="PROSITE" id="PS51099"/>
    </source>
</evidence>
<dbReference type="Pfam" id="PF05043">
    <property type="entry name" value="Mga"/>
    <property type="match status" value="1"/>
</dbReference>
<evidence type="ECO:0000256" key="2">
    <source>
        <dbReference type="ARBA" id="ARBA00022737"/>
    </source>
</evidence>
<dbReference type="GO" id="GO:0009401">
    <property type="term" value="P:phosphoenolpyruvate-dependent sugar phosphotransferase system"/>
    <property type="evidence" value="ECO:0007669"/>
    <property type="project" value="InterPro"/>
</dbReference>
<dbReference type="eggNOG" id="COG1762">
    <property type="taxonomic scope" value="Bacteria"/>
</dbReference>
<dbReference type="GO" id="GO:0003700">
    <property type="term" value="F:DNA-binding transcription factor activity"/>
    <property type="evidence" value="ECO:0007669"/>
    <property type="project" value="InterPro"/>
</dbReference>
<dbReference type="CDD" id="cd05568">
    <property type="entry name" value="PTS_IIB_bgl_like"/>
    <property type="match status" value="1"/>
</dbReference>
<dbReference type="PROSITE" id="PS51099">
    <property type="entry name" value="PTS_EIIB_TYPE_2"/>
    <property type="match status" value="1"/>
</dbReference>
<dbReference type="PROSITE" id="PS51372">
    <property type="entry name" value="PRD_2"/>
    <property type="match status" value="2"/>
</dbReference>
<dbReference type="eggNOG" id="COG3711">
    <property type="taxonomic scope" value="Bacteria"/>
</dbReference>
<proteinExistence type="predicted"/>
<dbReference type="InterPro" id="IPR016152">
    <property type="entry name" value="PTrfase/Anion_transptr"/>
</dbReference>
<dbReference type="RefSeq" id="WP_036679432.1">
    <property type="nucleotide sequence ID" value="NZ_JNVM01000006.1"/>
</dbReference>
<reference evidence="10 11" key="1">
    <citation type="submission" date="2014-06" db="EMBL/GenBank/DDBJ databases">
        <title>Draft genome sequence of Paenibacillus sp. MSt1.</title>
        <authorList>
            <person name="Aw Y.K."/>
            <person name="Ong K.S."/>
            <person name="Gan H.M."/>
            <person name="Lee S.M."/>
        </authorList>
    </citation>
    <scope>NUCLEOTIDE SEQUENCE [LARGE SCALE GENOMIC DNA]</scope>
    <source>
        <strain evidence="10 11">MSt1</strain>
    </source>
</reference>
<dbReference type="SUPFAM" id="SSF55804">
    <property type="entry name" value="Phoshotransferase/anion transport protein"/>
    <property type="match status" value="1"/>
</dbReference>
<keyword evidence="4" id="KW-0010">Activator</keyword>
<keyword evidence="1" id="KW-0808">Transferase</keyword>
<dbReference type="SUPFAM" id="SSF63520">
    <property type="entry name" value="PTS-regulatory domain, PRD"/>
    <property type="match status" value="2"/>
</dbReference>
<dbReference type="SUPFAM" id="SSF52794">
    <property type="entry name" value="PTS system IIB component-like"/>
    <property type="match status" value="1"/>
</dbReference>
<feature type="domain" description="PTS EIIA type-2" evidence="7">
    <location>
        <begin position="551"/>
        <end position="693"/>
    </location>
</feature>
<feature type="domain" description="HTH deoR-type" evidence="6">
    <location>
        <begin position="3"/>
        <end position="65"/>
    </location>
</feature>
<dbReference type="InterPro" id="IPR002178">
    <property type="entry name" value="PTS_EIIA_type-2_dom"/>
</dbReference>
<dbReference type="InterPro" id="IPR050661">
    <property type="entry name" value="BglG_antiterminators"/>
</dbReference>
<protein>
    <submittedName>
        <fullName evidence="10">Uncharacterized protein</fullName>
    </submittedName>
</protein>
<evidence type="ECO:0000313" key="10">
    <source>
        <dbReference type="EMBL" id="KEQ26610.1"/>
    </source>
</evidence>
<dbReference type="Pfam" id="PF00359">
    <property type="entry name" value="PTS_EIIA_2"/>
    <property type="match status" value="1"/>
</dbReference>
<evidence type="ECO:0000256" key="3">
    <source>
        <dbReference type="ARBA" id="ARBA00023015"/>
    </source>
</evidence>
<sequence>MLSARQQSILTELLEQRGFVPVDRFQSEYGISARTVRHDLLQIEDWLAGYDIGIERNRKHGIALIIDEDGREKLERLLRERPDHLDAERRSRWLAKRLLESSKLRMDEVQEELKISKSTLLSDLAEVTKLLGGKDLKLAREGGWIRVLGDERKKRSAYLELLRLEITDENVLRVVLGDREDRMGGTNLWNPWFSPKDAQFLFDIVRMLERKLNVEFTDAGYSALVLHLLMAVERLKNNHRIQMDPELFGEVSEAEEFRVVRQLALPEMERYFQLEVPLEEAGYITQHILGAQKAQDAKAEQSVYVQLAKRIVMEVEQELHRPLQRTEQVVHGLSVHLKPAMYRAKFGLQSANPLLPQLEQEYASLLDVTQEVVNRVLQEHGVCFDRDEIGYISLHLSSGLSHAVSAVRKRVAIVCSSGLGSSAILQRRLESMFPVLEIAGRFAYKELKQLPFEQIDAILSTIEIQLSLPVQVIKVSPLLSPEDESTIGRLLGVSPLGRPMEADTLQRVGEIVRIVERHADVRNRNRLLEDLIHLLQGGGVSGHKGLQRLTDLLPAGSILTGQTAEYWEEAVRLGSRLLRERGIIGLQYEEKLLQMIGGQKHYFVIGEGIAFPHASPQDGVWGTGFSLVTLTEPVPLGPSGQPVWLLVTLAAADKTSHLTALSTLLDVFGDAAFMEFLKRADDAAAVWDRLKAKEGETLDAEN</sequence>
<evidence type="ECO:0000259" key="9">
    <source>
        <dbReference type="PROSITE" id="PS51372"/>
    </source>
</evidence>
<keyword evidence="5" id="KW-0804">Transcription</keyword>
<dbReference type="InterPro" id="IPR036388">
    <property type="entry name" value="WH-like_DNA-bd_sf"/>
</dbReference>
<evidence type="ECO:0000256" key="4">
    <source>
        <dbReference type="ARBA" id="ARBA00023159"/>
    </source>
</evidence>
<dbReference type="AlphaFoldDB" id="A0A081P7D7"/>
<keyword evidence="11" id="KW-1185">Reference proteome</keyword>
<dbReference type="InterPro" id="IPR001034">
    <property type="entry name" value="DeoR_HTH"/>
</dbReference>
<dbReference type="Pfam" id="PF00874">
    <property type="entry name" value="PRD"/>
    <property type="match status" value="2"/>
</dbReference>
<dbReference type="InterPro" id="IPR013011">
    <property type="entry name" value="PTS_EIIB_2"/>
</dbReference>
<dbReference type="OrthoDB" id="9776005at2"/>
<evidence type="ECO:0000256" key="1">
    <source>
        <dbReference type="ARBA" id="ARBA00022679"/>
    </source>
</evidence>
<dbReference type="EMBL" id="JNVM01000006">
    <property type="protein sequence ID" value="KEQ26610.1"/>
    <property type="molecule type" value="Genomic_DNA"/>
</dbReference>
<accession>A0A081P7D7</accession>
<name>A0A081P7D7_9BACL</name>
<dbReference type="InterPro" id="IPR007737">
    <property type="entry name" value="Mga_HTH"/>
</dbReference>
<organism evidence="10 11">
    <name type="scientific">Paenibacillus tyrfis</name>
    <dbReference type="NCBI Taxonomy" id="1501230"/>
    <lineage>
        <taxon>Bacteria</taxon>
        <taxon>Bacillati</taxon>
        <taxon>Bacillota</taxon>
        <taxon>Bacilli</taxon>
        <taxon>Bacillales</taxon>
        <taxon>Paenibacillaceae</taxon>
        <taxon>Paenibacillus</taxon>
    </lineage>
</organism>
<dbReference type="Gene3D" id="3.40.50.2300">
    <property type="match status" value="1"/>
</dbReference>